<dbReference type="Gene3D" id="1.20.1440.20">
    <property type="entry name" value="LemA-like domain"/>
    <property type="match status" value="1"/>
</dbReference>
<evidence type="ECO:0000256" key="3">
    <source>
        <dbReference type="ARBA" id="ARBA00022692"/>
    </source>
</evidence>
<dbReference type="PANTHER" id="PTHR34478:SF2">
    <property type="entry name" value="MEMBRANE PROTEIN"/>
    <property type="match status" value="1"/>
</dbReference>
<sequence length="192" mass="21793">MLFWLVPFAVLILLYVWYVTIISRRNATLDALSGVDVQLKKRHDLIPNVLAIAKRFMQHEQQLLEDITRLRSDAFSALQKTEHNPSAEDVSTHFALEQQLQGAMSRLLVQAEAYPELTSSTPMVNAQQTYLEVETNIAAARRFYNTSVRRLRNSTEIFPGSLIVKIVSIDTYPFFQADSTALQPVDATSHLN</sequence>
<dbReference type="Proteomes" id="UP000019464">
    <property type="component" value="Unassembled WGS sequence"/>
</dbReference>
<comment type="similarity">
    <text evidence="2">Belongs to the LemA family.</text>
</comment>
<comment type="subcellular location">
    <subcellularLocation>
        <location evidence="1">Membrane</location>
        <topology evidence="1">Single-pass membrane protein</topology>
    </subcellularLocation>
</comment>
<dbReference type="OrthoDB" id="9804152at2"/>
<keyword evidence="8" id="KW-1185">Reference proteome</keyword>
<dbReference type="SUPFAM" id="SSF140478">
    <property type="entry name" value="LemA-like"/>
    <property type="match status" value="1"/>
</dbReference>
<organism evidence="7 8">
    <name type="scientific">Nitrincola nitratireducens</name>
    <dbReference type="NCBI Taxonomy" id="1229521"/>
    <lineage>
        <taxon>Bacteria</taxon>
        <taxon>Pseudomonadati</taxon>
        <taxon>Pseudomonadota</taxon>
        <taxon>Gammaproteobacteria</taxon>
        <taxon>Oceanospirillales</taxon>
        <taxon>Oceanospirillaceae</taxon>
        <taxon>Nitrincola</taxon>
    </lineage>
</organism>
<feature type="transmembrane region" description="Helical" evidence="6">
    <location>
        <begin position="6"/>
        <end position="23"/>
    </location>
</feature>
<comment type="caution">
    <text evidence="7">The sequence shown here is derived from an EMBL/GenBank/DDBJ whole genome shotgun (WGS) entry which is preliminary data.</text>
</comment>
<evidence type="ECO:0000256" key="5">
    <source>
        <dbReference type="ARBA" id="ARBA00023136"/>
    </source>
</evidence>
<dbReference type="GO" id="GO:0016020">
    <property type="term" value="C:membrane"/>
    <property type="evidence" value="ECO:0007669"/>
    <property type="project" value="UniProtKB-SubCell"/>
</dbReference>
<evidence type="ECO:0000256" key="4">
    <source>
        <dbReference type="ARBA" id="ARBA00022989"/>
    </source>
</evidence>
<keyword evidence="4 6" id="KW-1133">Transmembrane helix</keyword>
<evidence type="ECO:0000256" key="1">
    <source>
        <dbReference type="ARBA" id="ARBA00004167"/>
    </source>
</evidence>
<accession>W9UZG5</accession>
<dbReference type="PATRIC" id="fig|1229521.3.peg.2903"/>
<gene>
    <name evidence="7" type="ORF">D791_02870</name>
</gene>
<evidence type="ECO:0000256" key="2">
    <source>
        <dbReference type="ARBA" id="ARBA00008854"/>
    </source>
</evidence>
<dbReference type="AlphaFoldDB" id="W9UZG5"/>
<evidence type="ECO:0000313" key="8">
    <source>
        <dbReference type="Proteomes" id="UP000019464"/>
    </source>
</evidence>
<dbReference type="InterPro" id="IPR007156">
    <property type="entry name" value="MamQ_LemA"/>
</dbReference>
<protein>
    <submittedName>
        <fullName evidence="7">LemA family protein</fullName>
    </submittedName>
</protein>
<keyword evidence="3 6" id="KW-0812">Transmembrane</keyword>
<evidence type="ECO:0000313" key="7">
    <source>
        <dbReference type="EMBL" id="EXJ10101.1"/>
    </source>
</evidence>
<proteinExistence type="inferred from homology"/>
<dbReference type="InterPro" id="IPR023353">
    <property type="entry name" value="LemA-like_dom_sf"/>
</dbReference>
<reference evidence="7 8" key="2">
    <citation type="journal article" date="2015" name="Syst. Appl. Microbiol.">
        <title>Nitrincola nitratireducens sp. nov. isolated from a haloalkaline crater lake.</title>
        <authorList>
            <person name="Singh A."/>
            <person name="Vaidya B."/>
            <person name="Tanuku N.R."/>
            <person name="Pinnaka A.K."/>
        </authorList>
    </citation>
    <scope>NUCLEOTIDE SEQUENCE [LARGE SCALE GENOMIC DNA]</scope>
    <source>
        <strain evidence="7 8">AK23</strain>
    </source>
</reference>
<dbReference type="EMBL" id="AONB01000016">
    <property type="protein sequence ID" value="EXJ10101.1"/>
    <property type="molecule type" value="Genomic_DNA"/>
</dbReference>
<dbReference type="RefSeq" id="WP_051514520.1">
    <property type="nucleotide sequence ID" value="NZ_AONB01000016.1"/>
</dbReference>
<dbReference type="PANTHER" id="PTHR34478">
    <property type="entry name" value="PROTEIN LEMA"/>
    <property type="match status" value="1"/>
</dbReference>
<reference evidence="8" key="1">
    <citation type="submission" date="2012-11" db="EMBL/GenBank/DDBJ databases">
        <authorList>
            <person name="Singh A."/>
            <person name="Pinnaka A.K."/>
            <person name="Vaidya B."/>
        </authorList>
    </citation>
    <scope>NUCLEOTIDE SEQUENCE [LARGE SCALE GENOMIC DNA]</scope>
    <source>
        <strain evidence="8">AK23</strain>
    </source>
</reference>
<name>W9UZG5_9GAMM</name>
<dbReference type="Pfam" id="PF04011">
    <property type="entry name" value="LemA"/>
    <property type="match status" value="1"/>
</dbReference>
<keyword evidence="5 6" id="KW-0472">Membrane</keyword>
<evidence type="ECO:0000256" key="6">
    <source>
        <dbReference type="SAM" id="Phobius"/>
    </source>
</evidence>
<dbReference type="STRING" id="1229521.D791_02870"/>